<evidence type="ECO:0000256" key="1">
    <source>
        <dbReference type="SAM" id="Phobius"/>
    </source>
</evidence>
<dbReference type="PANTHER" id="PTHR36220">
    <property type="entry name" value="UNNAMED PRODUCT"/>
    <property type="match status" value="1"/>
</dbReference>
<keyword evidence="1" id="KW-1133">Transmembrane helix</keyword>
<reference evidence="3" key="1">
    <citation type="submission" date="2021-05" db="EMBL/GenBank/DDBJ databases">
        <title>A free-living protist that lacks canonical eukaryotic 1 DNA replication and segregation systems.</title>
        <authorList>
            <person name="Salas-Leiva D.E."/>
            <person name="Tromer E.C."/>
            <person name="Curtis B.A."/>
            <person name="Jerlstrom-Hultqvist J."/>
            <person name="Kolisko M."/>
            <person name="Yi Z."/>
            <person name="Salas-Leiva J.S."/>
            <person name="Gallot-Lavallee L."/>
            <person name="Kops G.J.P.L."/>
            <person name="Archibald J.M."/>
            <person name="Simpson A.G.B."/>
            <person name="Roger A.J."/>
        </authorList>
    </citation>
    <scope>NUCLEOTIDE SEQUENCE</scope>
    <source>
        <strain evidence="3">BICM</strain>
    </source>
</reference>
<protein>
    <submittedName>
        <fullName evidence="3">WD40 superfamily</fullName>
    </submittedName>
</protein>
<sequence>MKARLFFLLVAVAACICIAYCYNIDASTVLEPIEVDGCRILSFGSSISYSDTKLAIGAPRTIRDDQPEVGILFVYDRNGTQLSNPRSFSGIANPNNRLHNIALVDDKTVLYTYNNGSARWPAGGRAGLELGIVSDAHVSAFSDTEFDCSAIDYMPIDNTSFVAVASTNISLFKRVPEPFGDFSWDKDDTLTIMANETAESTSQFLSLAYNNGRIACTFVSVSRGSIQTAVANLTITMLTMDESRTHLTVEWNETVLTGQAAHTLPGSVSALSPGGTVYAVGSPFMADQDGSYQANGRVDLYHYDGVKWVFGCSLYPDSESSREGAFFGASIVFKSDSELFISSPNWRYKSASAILLYTKKSAGLWVKSETIIHHRETIHDRFGVPITYIPDSDTLVASSTSLDRGLVHFIPPGSPSSNDGSGGGLSGTTVVLVVAGVGVIMVLLSCIILVTLMILGISAAAGASLAAYRRDSKGGFVDPMSTMPLVSSPGRVESTLLSGMVRPPLDMRLPPLLRPPNGVGVVGRSVSGTSENA</sequence>
<name>A0A8J6E6X9_9EUKA</name>
<dbReference type="PROSITE" id="PS51257">
    <property type="entry name" value="PROKAR_LIPOPROTEIN"/>
    <property type="match status" value="1"/>
</dbReference>
<dbReference type="Proteomes" id="UP000717585">
    <property type="component" value="Unassembled WGS sequence"/>
</dbReference>
<keyword evidence="1" id="KW-0812">Transmembrane</keyword>
<evidence type="ECO:0000313" key="3">
    <source>
        <dbReference type="EMBL" id="KAG9397627.1"/>
    </source>
</evidence>
<organism evidence="3 4">
    <name type="scientific">Carpediemonas membranifera</name>
    <dbReference type="NCBI Taxonomy" id="201153"/>
    <lineage>
        <taxon>Eukaryota</taxon>
        <taxon>Metamonada</taxon>
        <taxon>Carpediemonas-like organisms</taxon>
        <taxon>Carpediemonas</taxon>
    </lineage>
</organism>
<accession>A0A8J6E6X9</accession>
<comment type="caution">
    <text evidence="3">The sequence shown here is derived from an EMBL/GenBank/DDBJ whole genome shotgun (WGS) entry which is preliminary data.</text>
</comment>
<gene>
    <name evidence="3" type="ORF">J8273_0757</name>
</gene>
<evidence type="ECO:0000313" key="4">
    <source>
        <dbReference type="Proteomes" id="UP000717585"/>
    </source>
</evidence>
<feature type="signal peptide" evidence="2">
    <location>
        <begin position="1"/>
        <end position="21"/>
    </location>
</feature>
<feature type="transmembrane region" description="Helical" evidence="1">
    <location>
        <begin position="430"/>
        <end position="463"/>
    </location>
</feature>
<dbReference type="AlphaFoldDB" id="A0A8J6E6X9"/>
<evidence type="ECO:0000256" key="2">
    <source>
        <dbReference type="SAM" id="SignalP"/>
    </source>
</evidence>
<keyword evidence="2" id="KW-0732">Signal</keyword>
<feature type="chain" id="PRO_5035220826" evidence="2">
    <location>
        <begin position="22"/>
        <end position="533"/>
    </location>
</feature>
<proteinExistence type="predicted"/>
<dbReference type="EMBL" id="JAHDYR010000001">
    <property type="protein sequence ID" value="KAG9397627.1"/>
    <property type="molecule type" value="Genomic_DNA"/>
</dbReference>
<keyword evidence="1" id="KW-0472">Membrane</keyword>
<dbReference type="PANTHER" id="PTHR36220:SF1">
    <property type="entry name" value="GAMMA TUBULIN COMPLEX COMPONENT C-TERMINAL DOMAIN-CONTAINING PROTEIN"/>
    <property type="match status" value="1"/>
</dbReference>
<keyword evidence="4" id="KW-1185">Reference proteome</keyword>